<feature type="transmembrane region" description="Helical" evidence="1">
    <location>
        <begin position="388"/>
        <end position="413"/>
    </location>
</feature>
<feature type="transmembrane region" description="Helical" evidence="1">
    <location>
        <begin position="328"/>
        <end position="345"/>
    </location>
</feature>
<accession>A0A226DU60</accession>
<sequence length="619" mass="71916">MFFQLWLLPVLLMTVLARLELGNLPSGHFRHFGDCVIKFLRLSYTFEYVDLTEHLIHVNNPTSLIYTVNGRANFSIRSIHQEKRLYDFKFYEVCTITVFVKFGIEDNEFRTDYVFLTRDAHRSWAHSIFILMTEQPPQDVFQLLYEFELQIPYRSFVVHLKINASSSFVLLEMEWFFVCVYCKDTLVLINYTPKINTLSVTTYHVHGWRNDISIAAKLVDNFVPDGLCGKGQYYITPSVKSCVIAERQYVTIGDILNITFVRIVGSGWYRHVFGHFHQNFQHTTYLYENINMLHSFRYEGYHAIYCNFNVWSENSDLVAWVSPFAPEVWLGCVVTLWIILIPMILKGLFTYGKASSILELLNNVGELVLAICAIFLRQSSNSKHFSKLIAVFLLLTSFLLLAQYELYLTANLVMPPRYEKFRSLSEFFGNGYTLVYESEEINNMISIQSRLQMEFKMKSLEVFPLDKTIVVSHACNNLTGYVTKRSPRNVVLTDLKVKAFNLLLELQNLFLKGKYECFWIYEIALNFGWFSMADNMLRVEIRQSIKGLEMGGFQNLWDRQLTQSSRLRAMKWPSLRVASPYISTNTLSPFFITVGITLALVGLVFIAEACFGCKKVLRD</sequence>
<proteinExistence type="predicted"/>
<dbReference type="EMBL" id="LNIX01000012">
    <property type="protein sequence ID" value="OXA48251.1"/>
    <property type="molecule type" value="Genomic_DNA"/>
</dbReference>
<feature type="transmembrane region" description="Helical" evidence="1">
    <location>
        <begin position="590"/>
        <end position="611"/>
    </location>
</feature>
<keyword evidence="1" id="KW-0812">Transmembrane</keyword>
<protein>
    <submittedName>
        <fullName evidence="3">Uncharacterized protein</fullName>
    </submittedName>
</protein>
<feature type="signal peptide" evidence="2">
    <location>
        <begin position="1"/>
        <end position="17"/>
    </location>
</feature>
<dbReference type="Proteomes" id="UP000198287">
    <property type="component" value="Unassembled WGS sequence"/>
</dbReference>
<keyword evidence="2" id="KW-0732">Signal</keyword>
<keyword evidence="4" id="KW-1185">Reference proteome</keyword>
<keyword evidence="1" id="KW-1133">Transmembrane helix</keyword>
<evidence type="ECO:0000313" key="3">
    <source>
        <dbReference type="EMBL" id="OXA48251.1"/>
    </source>
</evidence>
<organism evidence="3 4">
    <name type="scientific">Folsomia candida</name>
    <name type="common">Springtail</name>
    <dbReference type="NCBI Taxonomy" id="158441"/>
    <lineage>
        <taxon>Eukaryota</taxon>
        <taxon>Metazoa</taxon>
        <taxon>Ecdysozoa</taxon>
        <taxon>Arthropoda</taxon>
        <taxon>Hexapoda</taxon>
        <taxon>Collembola</taxon>
        <taxon>Entomobryomorpha</taxon>
        <taxon>Isotomoidea</taxon>
        <taxon>Isotomidae</taxon>
        <taxon>Proisotominae</taxon>
        <taxon>Folsomia</taxon>
    </lineage>
</organism>
<dbReference type="AlphaFoldDB" id="A0A226DU60"/>
<reference evidence="3 4" key="1">
    <citation type="submission" date="2015-12" db="EMBL/GenBank/DDBJ databases">
        <title>The genome of Folsomia candida.</title>
        <authorList>
            <person name="Faddeeva A."/>
            <person name="Derks M.F."/>
            <person name="Anvar Y."/>
            <person name="Smit S."/>
            <person name="Van Straalen N."/>
            <person name="Roelofs D."/>
        </authorList>
    </citation>
    <scope>NUCLEOTIDE SEQUENCE [LARGE SCALE GENOMIC DNA]</scope>
    <source>
        <strain evidence="3 4">VU population</strain>
        <tissue evidence="3">Whole body</tissue>
    </source>
</reference>
<comment type="caution">
    <text evidence="3">The sequence shown here is derived from an EMBL/GenBank/DDBJ whole genome shotgun (WGS) entry which is preliminary data.</text>
</comment>
<gene>
    <name evidence="3" type="ORF">Fcan01_17117</name>
</gene>
<keyword evidence="1" id="KW-0472">Membrane</keyword>
<feature type="transmembrane region" description="Helical" evidence="1">
    <location>
        <begin position="357"/>
        <end position="376"/>
    </location>
</feature>
<name>A0A226DU60_FOLCA</name>
<feature type="chain" id="PRO_5013189150" evidence="2">
    <location>
        <begin position="18"/>
        <end position="619"/>
    </location>
</feature>
<evidence type="ECO:0000313" key="4">
    <source>
        <dbReference type="Proteomes" id="UP000198287"/>
    </source>
</evidence>
<evidence type="ECO:0000256" key="1">
    <source>
        <dbReference type="SAM" id="Phobius"/>
    </source>
</evidence>
<evidence type="ECO:0000256" key="2">
    <source>
        <dbReference type="SAM" id="SignalP"/>
    </source>
</evidence>